<dbReference type="Pfam" id="PF00439">
    <property type="entry name" value="Bromodomain"/>
    <property type="match status" value="1"/>
</dbReference>
<name>L1JUD5_GUITC</name>
<feature type="non-terminal residue" evidence="5">
    <location>
        <position position="1"/>
    </location>
</feature>
<evidence type="ECO:0000256" key="1">
    <source>
        <dbReference type="ARBA" id="ARBA00023117"/>
    </source>
</evidence>
<dbReference type="InterPro" id="IPR036427">
    <property type="entry name" value="Bromodomain-like_sf"/>
</dbReference>
<dbReference type="HOGENOM" id="CLU_129458_2_2_1"/>
<feature type="transmembrane region" description="Helical" evidence="3">
    <location>
        <begin position="44"/>
        <end position="63"/>
    </location>
</feature>
<dbReference type="Gene3D" id="1.20.920.10">
    <property type="entry name" value="Bromodomain-like"/>
    <property type="match status" value="2"/>
</dbReference>
<dbReference type="OrthoDB" id="21449at2759"/>
<evidence type="ECO:0000313" key="7">
    <source>
        <dbReference type="Proteomes" id="UP000011087"/>
    </source>
</evidence>
<dbReference type="Proteomes" id="UP000011087">
    <property type="component" value="Unassembled WGS sequence"/>
</dbReference>
<dbReference type="PANTHER" id="PTHR46136:SF1">
    <property type="entry name" value="TRANSCRIPTION FACTOR GTE11-RELATED"/>
    <property type="match status" value="1"/>
</dbReference>
<dbReference type="AlphaFoldDB" id="L1JUD5"/>
<evidence type="ECO:0000256" key="2">
    <source>
        <dbReference type="PROSITE-ProRule" id="PRU00035"/>
    </source>
</evidence>
<dbReference type="OMA" id="ETFIMFW"/>
<dbReference type="PRINTS" id="PR00503">
    <property type="entry name" value="BROMODOMAIN"/>
</dbReference>
<dbReference type="InterPro" id="IPR052442">
    <property type="entry name" value="Env_Response_Regulator"/>
</dbReference>
<keyword evidence="7" id="KW-1185">Reference proteome</keyword>
<dbReference type="InterPro" id="IPR001487">
    <property type="entry name" value="Bromodomain"/>
</dbReference>
<dbReference type="eggNOG" id="KOG1474">
    <property type="taxonomic scope" value="Eukaryota"/>
</dbReference>
<dbReference type="EMBL" id="JH992973">
    <property type="protein sequence ID" value="EKX52032.1"/>
    <property type="molecule type" value="Genomic_DNA"/>
</dbReference>
<keyword evidence="3" id="KW-0812">Transmembrane</keyword>
<dbReference type="GeneID" id="17308984"/>
<evidence type="ECO:0000313" key="5">
    <source>
        <dbReference type="EMBL" id="EKX52032.1"/>
    </source>
</evidence>
<keyword evidence="3" id="KW-0472">Membrane</keyword>
<reference evidence="6" key="3">
    <citation type="submission" date="2016-03" db="UniProtKB">
        <authorList>
            <consortium name="EnsemblProtists"/>
        </authorList>
    </citation>
    <scope>IDENTIFICATION</scope>
</reference>
<gene>
    <name evidence="5" type="ORF">GUITHDRAFT_43993</name>
</gene>
<evidence type="ECO:0000313" key="6">
    <source>
        <dbReference type="EnsemblProtists" id="EKX52032"/>
    </source>
</evidence>
<feature type="domain" description="Bromo" evidence="4">
    <location>
        <begin position="6"/>
        <end position="79"/>
    </location>
</feature>
<sequence>IMKKLFKHKFSWPFLDPVDPVELNIPDYFEVIKNPMDLQEDIPFLYLLLHSCLTSSPFSYVLLTFDNAMLYNPADNAIHQLAIKMRKFF</sequence>
<accession>L1JUD5</accession>
<dbReference type="KEGG" id="gtt:GUITHDRAFT_43993"/>
<evidence type="ECO:0000259" key="4">
    <source>
        <dbReference type="PROSITE" id="PS50014"/>
    </source>
</evidence>
<keyword evidence="3" id="KW-1133">Transmembrane helix</keyword>
<dbReference type="RefSeq" id="XP_005839012.1">
    <property type="nucleotide sequence ID" value="XM_005838955.1"/>
</dbReference>
<dbReference type="EnsemblProtists" id="EKX52032">
    <property type="protein sequence ID" value="EKX52032"/>
    <property type="gene ID" value="GUITHDRAFT_43993"/>
</dbReference>
<dbReference type="PANTHER" id="PTHR46136">
    <property type="entry name" value="TRANSCRIPTION FACTOR GTE8"/>
    <property type="match status" value="1"/>
</dbReference>
<proteinExistence type="predicted"/>
<reference evidence="7" key="2">
    <citation type="submission" date="2012-11" db="EMBL/GenBank/DDBJ databases">
        <authorList>
            <person name="Kuo A."/>
            <person name="Curtis B.A."/>
            <person name="Tanifuji G."/>
            <person name="Burki F."/>
            <person name="Gruber A."/>
            <person name="Irimia M."/>
            <person name="Maruyama S."/>
            <person name="Arias M.C."/>
            <person name="Ball S.G."/>
            <person name="Gile G.H."/>
            <person name="Hirakawa Y."/>
            <person name="Hopkins J.F."/>
            <person name="Rensing S.A."/>
            <person name="Schmutz J."/>
            <person name="Symeonidi A."/>
            <person name="Elias M."/>
            <person name="Eveleigh R.J."/>
            <person name="Herman E.K."/>
            <person name="Klute M.J."/>
            <person name="Nakayama T."/>
            <person name="Obornik M."/>
            <person name="Reyes-Prieto A."/>
            <person name="Armbrust E.V."/>
            <person name="Aves S.J."/>
            <person name="Beiko R.G."/>
            <person name="Coutinho P."/>
            <person name="Dacks J.B."/>
            <person name="Durnford D.G."/>
            <person name="Fast N.M."/>
            <person name="Green B.R."/>
            <person name="Grisdale C."/>
            <person name="Hempe F."/>
            <person name="Henrissat B."/>
            <person name="Hoppner M.P."/>
            <person name="Ishida K.-I."/>
            <person name="Kim E."/>
            <person name="Koreny L."/>
            <person name="Kroth P.G."/>
            <person name="Liu Y."/>
            <person name="Malik S.-B."/>
            <person name="Maier U.G."/>
            <person name="McRose D."/>
            <person name="Mock T."/>
            <person name="Neilson J.A."/>
            <person name="Onodera N.T."/>
            <person name="Poole A.M."/>
            <person name="Pritham E.J."/>
            <person name="Richards T.A."/>
            <person name="Rocap G."/>
            <person name="Roy S.W."/>
            <person name="Sarai C."/>
            <person name="Schaack S."/>
            <person name="Shirato S."/>
            <person name="Slamovits C.H."/>
            <person name="Spencer D.F."/>
            <person name="Suzuki S."/>
            <person name="Worden A.Z."/>
            <person name="Zauner S."/>
            <person name="Barry K."/>
            <person name="Bell C."/>
            <person name="Bharti A.K."/>
            <person name="Crow J.A."/>
            <person name="Grimwood J."/>
            <person name="Kramer R."/>
            <person name="Lindquist E."/>
            <person name="Lucas S."/>
            <person name="Salamov A."/>
            <person name="McFadden G.I."/>
            <person name="Lane C.E."/>
            <person name="Keeling P.J."/>
            <person name="Gray M.W."/>
            <person name="Grigoriev I.V."/>
            <person name="Archibald J.M."/>
        </authorList>
    </citation>
    <scope>NUCLEOTIDE SEQUENCE</scope>
    <source>
        <strain evidence="7">CCMP2712</strain>
    </source>
</reference>
<keyword evidence="1 2" id="KW-0103">Bromodomain</keyword>
<organism evidence="5">
    <name type="scientific">Guillardia theta (strain CCMP2712)</name>
    <name type="common">Cryptophyte</name>
    <dbReference type="NCBI Taxonomy" id="905079"/>
    <lineage>
        <taxon>Eukaryota</taxon>
        <taxon>Cryptophyceae</taxon>
        <taxon>Pyrenomonadales</taxon>
        <taxon>Geminigeraceae</taxon>
        <taxon>Guillardia</taxon>
    </lineage>
</organism>
<evidence type="ECO:0000256" key="3">
    <source>
        <dbReference type="SAM" id="Phobius"/>
    </source>
</evidence>
<dbReference type="PaxDb" id="55529-EKX52032"/>
<dbReference type="STRING" id="905079.L1JUD5"/>
<reference evidence="5 7" key="1">
    <citation type="journal article" date="2012" name="Nature">
        <title>Algal genomes reveal evolutionary mosaicism and the fate of nucleomorphs.</title>
        <authorList>
            <consortium name="DOE Joint Genome Institute"/>
            <person name="Curtis B.A."/>
            <person name="Tanifuji G."/>
            <person name="Burki F."/>
            <person name="Gruber A."/>
            <person name="Irimia M."/>
            <person name="Maruyama S."/>
            <person name="Arias M.C."/>
            <person name="Ball S.G."/>
            <person name="Gile G.H."/>
            <person name="Hirakawa Y."/>
            <person name="Hopkins J.F."/>
            <person name="Kuo A."/>
            <person name="Rensing S.A."/>
            <person name="Schmutz J."/>
            <person name="Symeonidi A."/>
            <person name="Elias M."/>
            <person name="Eveleigh R.J."/>
            <person name="Herman E.K."/>
            <person name="Klute M.J."/>
            <person name="Nakayama T."/>
            <person name="Obornik M."/>
            <person name="Reyes-Prieto A."/>
            <person name="Armbrust E.V."/>
            <person name="Aves S.J."/>
            <person name="Beiko R.G."/>
            <person name="Coutinho P."/>
            <person name="Dacks J.B."/>
            <person name="Durnford D.G."/>
            <person name="Fast N.M."/>
            <person name="Green B.R."/>
            <person name="Grisdale C.J."/>
            <person name="Hempel F."/>
            <person name="Henrissat B."/>
            <person name="Hoppner M.P."/>
            <person name="Ishida K."/>
            <person name="Kim E."/>
            <person name="Koreny L."/>
            <person name="Kroth P.G."/>
            <person name="Liu Y."/>
            <person name="Malik S.B."/>
            <person name="Maier U.G."/>
            <person name="McRose D."/>
            <person name="Mock T."/>
            <person name="Neilson J.A."/>
            <person name="Onodera N.T."/>
            <person name="Poole A.M."/>
            <person name="Pritham E.J."/>
            <person name="Richards T.A."/>
            <person name="Rocap G."/>
            <person name="Roy S.W."/>
            <person name="Sarai C."/>
            <person name="Schaack S."/>
            <person name="Shirato S."/>
            <person name="Slamovits C.H."/>
            <person name="Spencer D.F."/>
            <person name="Suzuki S."/>
            <person name="Worden A.Z."/>
            <person name="Zauner S."/>
            <person name="Barry K."/>
            <person name="Bell C."/>
            <person name="Bharti A.K."/>
            <person name="Crow J.A."/>
            <person name="Grimwood J."/>
            <person name="Kramer R."/>
            <person name="Lindquist E."/>
            <person name="Lucas S."/>
            <person name="Salamov A."/>
            <person name="McFadden G.I."/>
            <person name="Lane C.E."/>
            <person name="Keeling P.J."/>
            <person name="Gray M.W."/>
            <person name="Grigoriev I.V."/>
            <person name="Archibald J.M."/>
        </authorList>
    </citation>
    <scope>NUCLEOTIDE SEQUENCE</scope>
    <source>
        <strain evidence="5 7">CCMP2712</strain>
    </source>
</reference>
<protein>
    <recommendedName>
        <fullName evidence="4">Bromo domain-containing protein</fullName>
    </recommendedName>
</protein>
<feature type="non-terminal residue" evidence="5">
    <location>
        <position position="89"/>
    </location>
</feature>
<dbReference type="PROSITE" id="PS50014">
    <property type="entry name" value="BROMODOMAIN_2"/>
    <property type="match status" value="1"/>
</dbReference>
<dbReference type="SUPFAM" id="SSF47370">
    <property type="entry name" value="Bromodomain"/>
    <property type="match status" value="1"/>
</dbReference>